<dbReference type="OrthoDB" id="9780293at2"/>
<evidence type="ECO:0000256" key="1">
    <source>
        <dbReference type="ARBA" id="ARBA00022723"/>
    </source>
</evidence>
<gene>
    <name evidence="3" type="ORF">DL1_08790</name>
</gene>
<feature type="domain" description="Fumarylacetoacetase-like C-terminal" evidence="2">
    <location>
        <begin position="80"/>
        <end position="284"/>
    </location>
</feature>
<protein>
    <submittedName>
        <fullName evidence="3">2-hydroxyhepta-2,4-diene-1,7-dioate isomerase</fullName>
    </submittedName>
</protein>
<accession>A0A074TAQ2</accession>
<dbReference type="EMBL" id="JHEH01000024">
    <property type="protein sequence ID" value="KEP68749.1"/>
    <property type="molecule type" value="Genomic_DNA"/>
</dbReference>
<dbReference type="Proteomes" id="UP000027725">
    <property type="component" value="Unassembled WGS sequence"/>
</dbReference>
<dbReference type="RefSeq" id="WP_038068048.1">
    <property type="nucleotide sequence ID" value="NZ_FOVB01000010.1"/>
</dbReference>
<proteinExistence type="predicted"/>
<comment type="caution">
    <text evidence="3">The sequence shown here is derived from an EMBL/GenBank/DDBJ whole genome shotgun (WGS) entry which is preliminary data.</text>
</comment>
<evidence type="ECO:0000313" key="4">
    <source>
        <dbReference type="Proteomes" id="UP000027725"/>
    </source>
</evidence>
<dbReference type="InterPro" id="IPR011234">
    <property type="entry name" value="Fumarylacetoacetase-like_C"/>
</dbReference>
<reference evidence="3 4" key="1">
    <citation type="submission" date="2014-03" db="EMBL/GenBank/DDBJ databases">
        <title>The draft genome sequence of Thioclava dalianensis DLFJ1-1.</title>
        <authorList>
            <person name="Lai Q."/>
            <person name="Shao Z."/>
        </authorList>
    </citation>
    <scope>NUCLEOTIDE SEQUENCE [LARGE SCALE GENOMIC DNA]</scope>
    <source>
        <strain evidence="3 4">DLFJ1-1</strain>
    </source>
</reference>
<dbReference type="PANTHER" id="PTHR11820">
    <property type="entry name" value="ACYLPYRUVASE"/>
    <property type="match status" value="1"/>
</dbReference>
<dbReference type="GO" id="GO:0046872">
    <property type="term" value="F:metal ion binding"/>
    <property type="evidence" value="ECO:0007669"/>
    <property type="project" value="UniProtKB-KW"/>
</dbReference>
<keyword evidence="1" id="KW-0479">Metal-binding</keyword>
<dbReference type="Pfam" id="PF01557">
    <property type="entry name" value="FAA_hydrolase"/>
    <property type="match status" value="1"/>
</dbReference>
<keyword evidence="3" id="KW-0413">Isomerase</keyword>
<dbReference type="eggNOG" id="COG0179">
    <property type="taxonomic scope" value="Bacteria"/>
</dbReference>
<evidence type="ECO:0000313" key="3">
    <source>
        <dbReference type="EMBL" id="KEP68749.1"/>
    </source>
</evidence>
<dbReference type="SUPFAM" id="SSF56529">
    <property type="entry name" value="FAH"/>
    <property type="match status" value="1"/>
</dbReference>
<organism evidence="3 4">
    <name type="scientific">Thioclava dalianensis</name>
    <dbReference type="NCBI Taxonomy" id="1185766"/>
    <lineage>
        <taxon>Bacteria</taxon>
        <taxon>Pseudomonadati</taxon>
        <taxon>Pseudomonadota</taxon>
        <taxon>Alphaproteobacteria</taxon>
        <taxon>Rhodobacterales</taxon>
        <taxon>Paracoccaceae</taxon>
        <taxon>Thioclava</taxon>
    </lineage>
</organism>
<dbReference type="Gene3D" id="3.90.850.10">
    <property type="entry name" value="Fumarylacetoacetase-like, C-terminal domain"/>
    <property type="match status" value="1"/>
</dbReference>
<evidence type="ECO:0000259" key="2">
    <source>
        <dbReference type="Pfam" id="PF01557"/>
    </source>
</evidence>
<keyword evidence="4" id="KW-1185">Reference proteome</keyword>
<dbReference type="GO" id="GO:0016853">
    <property type="term" value="F:isomerase activity"/>
    <property type="evidence" value="ECO:0007669"/>
    <property type="project" value="UniProtKB-KW"/>
</dbReference>
<sequence>MKICRFHKDRIGLVQDDEVVDVTSALDLLPQLRYPLPRHDPLIAHLDQLKEAFLVAARTGERRPVRELAFDSPVANPGKLVAAPVNYVKHLEEARAQKDLHQGNAAQVRVIHETGLFLKATSSLIGPSEPVTLRFPDRRSDHEIELAVIIGKRADRVSAERALEYVAGYAIGLDMTVRGAEERSMRKSIDSYSVLGPWLVTADEITDPSQLDFELKVDGVTRQKANTRDLVLSVPELIEMASRFYTLEVGDVIFTGTPEGVGQIEPGNKIHAWIDRIGSMEIDVT</sequence>
<dbReference type="AlphaFoldDB" id="A0A074TAQ2"/>
<name>A0A074TAQ2_9RHOB</name>
<dbReference type="InterPro" id="IPR036663">
    <property type="entry name" value="Fumarylacetoacetase_C_sf"/>
</dbReference>
<dbReference type="STRING" id="1185766.SAMN05216224_11067"/>